<feature type="signal peptide" evidence="2">
    <location>
        <begin position="1"/>
        <end position="24"/>
    </location>
</feature>
<dbReference type="PANTHER" id="PTHR16026">
    <property type="entry name" value="CARTILAGE ACIDIC PROTEIN 1"/>
    <property type="match status" value="1"/>
</dbReference>
<dbReference type="EMBL" id="FZNY01000003">
    <property type="protein sequence ID" value="SNR80388.1"/>
    <property type="molecule type" value="Genomic_DNA"/>
</dbReference>
<protein>
    <submittedName>
        <fullName evidence="4">Repeat domain-containing protein</fullName>
    </submittedName>
</protein>
<dbReference type="Pfam" id="PF07593">
    <property type="entry name" value="UnbV_ASPIC"/>
    <property type="match status" value="1"/>
</dbReference>
<dbReference type="SUPFAM" id="SSF69318">
    <property type="entry name" value="Integrin alpha N-terminal domain"/>
    <property type="match status" value="3"/>
</dbReference>
<dbReference type="AlphaFoldDB" id="A0A238ZBM9"/>
<dbReference type="RefSeq" id="WP_089371411.1">
    <property type="nucleotide sequence ID" value="NZ_BMEP01000001.1"/>
</dbReference>
<evidence type="ECO:0000313" key="5">
    <source>
        <dbReference type="Proteomes" id="UP000198379"/>
    </source>
</evidence>
<accession>A0A238ZBM9</accession>
<evidence type="ECO:0000259" key="3">
    <source>
        <dbReference type="Pfam" id="PF07593"/>
    </source>
</evidence>
<dbReference type="InterPro" id="IPR011519">
    <property type="entry name" value="UnbV_ASPIC"/>
</dbReference>
<organism evidence="4 5">
    <name type="scientific">Dokdonia pacifica</name>
    <dbReference type="NCBI Taxonomy" id="1627892"/>
    <lineage>
        <taxon>Bacteria</taxon>
        <taxon>Pseudomonadati</taxon>
        <taxon>Bacteroidota</taxon>
        <taxon>Flavobacteriia</taxon>
        <taxon>Flavobacteriales</taxon>
        <taxon>Flavobacteriaceae</taxon>
        <taxon>Dokdonia</taxon>
    </lineage>
</organism>
<evidence type="ECO:0000313" key="4">
    <source>
        <dbReference type="EMBL" id="SNR80388.1"/>
    </source>
</evidence>
<reference evidence="4 5" key="1">
    <citation type="submission" date="2017-06" db="EMBL/GenBank/DDBJ databases">
        <authorList>
            <person name="Kim H.J."/>
            <person name="Triplett B.A."/>
        </authorList>
    </citation>
    <scope>NUCLEOTIDE SEQUENCE [LARGE SCALE GENOMIC DNA]</scope>
    <source>
        <strain evidence="4 5">DSM 25597</strain>
    </source>
</reference>
<dbReference type="InterPro" id="IPR027039">
    <property type="entry name" value="Crtac1"/>
</dbReference>
<dbReference type="PROSITE" id="PS51257">
    <property type="entry name" value="PROKAR_LIPOPROTEIN"/>
    <property type="match status" value="1"/>
</dbReference>
<evidence type="ECO:0000256" key="2">
    <source>
        <dbReference type="SAM" id="SignalP"/>
    </source>
</evidence>
<name>A0A238ZBM9_9FLAO</name>
<dbReference type="InterPro" id="IPR028994">
    <property type="entry name" value="Integrin_alpha_N"/>
</dbReference>
<dbReference type="Pfam" id="PF13517">
    <property type="entry name" value="FG-GAP_3"/>
    <property type="match status" value="7"/>
</dbReference>
<dbReference type="Proteomes" id="UP000198379">
    <property type="component" value="Unassembled WGS sequence"/>
</dbReference>
<feature type="chain" id="PRO_5012986321" evidence="2">
    <location>
        <begin position="25"/>
        <end position="1097"/>
    </location>
</feature>
<dbReference type="OrthoDB" id="9816120at2"/>
<dbReference type="PANTHER" id="PTHR16026:SF0">
    <property type="entry name" value="CARTILAGE ACIDIC PROTEIN 1"/>
    <property type="match status" value="1"/>
</dbReference>
<sequence length="1097" mass="122411">MKCKNVIILLCGLFLIVSCSENQSAVLKDGTYTDGAKTLYTKVETTTSNISFKNIIREDLGYNFLNYPYLYTGAGVAVGDVDNDGLDDIYLTANFGPNKLYKNKGNFQFEDITSHAQLTDEMGFTTGATMLDINNDGWLDIYVSKAGSLDNDDARRNKLYVNQGNGIFKEEASKWGVDDPGYSTQAYSLDYDNDGDLDLYVLNYRYDFKNNVAISGAIQRAKEEITSDQLYRNDGTHFIKVTHQAGIYNKTWGLSGAVGDFNNDGWDDIYVSNDYLEPDMMYINQKDGTFKNEATIRVNHISFNSMGSDYADLNNDGFEDLVTVDMLAENYARSKENMKSMSTENFNTLVRVGYHHAYMANMLHFNEGNGKFKETGQLSGVVKTDWSWAPLLADFDNDGLKDIFVSNGVYKDYHNQDFRNQLEALDQEGKPVSLQSVLDMMPSEKLDNYIYKNNGDLTFQKVIKEWGLEDPNFSNGAAYADFDNDGDLDLIVNNINDEIGLYRNNANVNAIQIILDGPATNKQGIGAEVYVKNGERVQHQKKYITRGFQSSVTPTLHFGLDDYTIVDEIVVQWPDGKKTTLNQVDANKKITIAYAGAILDDAPLKQYESITAKKDASSLGLNYKHIENNFNDYDKQLLLPQKQSTKGTGIAKGDINNDGLEDVFVGNALGAEAALFVQNNNGTFVKTNQALWQKEARYEDANALFVDIDGDQDQDLYVVSAGYELSENSPLLQDRLYINDGNGNFKKNSQALPTMRTSGKSIIAGDYDNDGDQDLFVGGNVIPGKYPVSPESYLLKNTNGKFTKDANASIALSEIGMVSEAIFTDYDNDQDLDLLVAGEWMQPTFFTNNNGNFDKDITIDGLENTEGWWFSVVANDFDNDGDQDYVLGNIGKNNKFHPSSKKPITIYGKDFDDNGSFDVALSKIANGKVVPVRGKECSSEQNPFLLEKIGSYKEFANLGIKDIYGEDRLKGAYELKAHIFESVYLQNNGNGYFDVKVLPNQAQVGPTLSMLSKDFNNDGFLDIIGVGAIYDAEVETIRYDSNYGYVLLGDGKGNFKHTKKYDPFIDRDSKDIETVIINGKEHYIVVSNNASLDVFTF</sequence>
<gene>
    <name evidence="4" type="ORF">SAMN06265376_10376</name>
</gene>
<evidence type="ECO:0000256" key="1">
    <source>
        <dbReference type="ARBA" id="ARBA00022729"/>
    </source>
</evidence>
<dbReference type="Gene3D" id="2.130.10.130">
    <property type="entry name" value="Integrin alpha, N-terminal"/>
    <property type="match status" value="4"/>
</dbReference>
<keyword evidence="5" id="KW-1185">Reference proteome</keyword>
<dbReference type="InterPro" id="IPR013517">
    <property type="entry name" value="FG-GAP"/>
</dbReference>
<feature type="domain" description="ASPIC/UnbV" evidence="3">
    <location>
        <begin position="524"/>
        <end position="590"/>
    </location>
</feature>
<proteinExistence type="predicted"/>
<keyword evidence="1 2" id="KW-0732">Signal</keyword>